<comment type="caution">
    <text evidence="1">The sequence shown here is derived from an EMBL/GenBank/DDBJ whole genome shotgun (WGS) entry which is preliminary data.</text>
</comment>
<organism evidence="1 2">
    <name type="scientific">Coniosporium uncinatum</name>
    <dbReference type="NCBI Taxonomy" id="93489"/>
    <lineage>
        <taxon>Eukaryota</taxon>
        <taxon>Fungi</taxon>
        <taxon>Dikarya</taxon>
        <taxon>Ascomycota</taxon>
        <taxon>Pezizomycotina</taxon>
        <taxon>Dothideomycetes</taxon>
        <taxon>Dothideomycetes incertae sedis</taxon>
        <taxon>Coniosporium</taxon>
    </lineage>
</organism>
<evidence type="ECO:0000313" key="1">
    <source>
        <dbReference type="EMBL" id="KAK3070402.1"/>
    </source>
</evidence>
<protein>
    <submittedName>
        <fullName evidence="1">Uncharacterized protein</fullName>
    </submittedName>
</protein>
<keyword evidence="2" id="KW-1185">Reference proteome</keyword>
<feature type="non-terminal residue" evidence="1">
    <location>
        <position position="1"/>
    </location>
</feature>
<accession>A0ACC3DGA8</accession>
<sequence>YPSFPRPLLSDFDFEIPLSDSLAEDDDATESAAQSEVERLEEQLVRNDIQLGLFDDYAEVTRLTASERLESRTMQTARDNALLKLFVYECKLGDDRSMKAFDMLKLFKDESDSMLGKAAKAARYYGRTLLAERIDEVIESRIMGADDAG</sequence>
<evidence type="ECO:0000313" key="2">
    <source>
        <dbReference type="Proteomes" id="UP001186974"/>
    </source>
</evidence>
<reference evidence="1" key="1">
    <citation type="submission" date="2024-09" db="EMBL/GenBank/DDBJ databases">
        <title>Black Yeasts Isolated from many extreme environments.</title>
        <authorList>
            <person name="Coleine C."/>
            <person name="Stajich J.E."/>
            <person name="Selbmann L."/>
        </authorList>
    </citation>
    <scope>NUCLEOTIDE SEQUENCE</scope>
    <source>
        <strain evidence="1">CCFEE 5737</strain>
    </source>
</reference>
<dbReference type="Proteomes" id="UP001186974">
    <property type="component" value="Unassembled WGS sequence"/>
</dbReference>
<name>A0ACC3DGA8_9PEZI</name>
<gene>
    <name evidence="1" type="ORF">LTS18_015111</name>
</gene>
<proteinExistence type="predicted"/>
<dbReference type="EMBL" id="JAWDJW010004970">
    <property type="protein sequence ID" value="KAK3070402.1"/>
    <property type="molecule type" value="Genomic_DNA"/>
</dbReference>